<dbReference type="CDD" id="cd00121">
    <property type="entry name" value="MATH"/>
    <property type="match status" value="1"/>
</dbReference>
<dbReference type="PANTHER" id="PTHR46236">
    <property type="entry name" value="TRAF-LIKE SUPERFAMILY PROTEIN"/>
    <property type="match status" value="1"/>
</dbReference>
<evidence type="ECO:0000313" key="4">
    <source>
        <dbReference type="EMBL" id="KAH0861148.1"/>
    </source>
</evidence>
<reference evidence="4 5" key="1">
    <citation type="submission" date="2021-05" db="EMBL/GenBank/DDBJ databases">
        <title>Genome Assembly of Synthetic Allotetraploid Brassica napus Reveals Homoeologous Exchanges between Subgenomes.</title>
        <authorList>
            <person name="Davis J.T."/>
        </authorList>
    </citation>
    <scope>NUCLEOTIDE SEQUENCE [LARGE SCALE GENOMIC DNA]</scope>
    <source>
        <strain evidence="5">cv. Da-Ae</strain>
        <tissue evidence="4">Seedling</tissue>
    </source>
</reference>
<accession>A0ABQ7Y1F2</accession>
<dbReference type="PROSITE" id="PS50144">
    <property type="entry name" value="MATH"/>
    <property type="match status" value="1"/>
</dbReference>
<evidence type="ECO:0000259" key="3">
    <source>
        <dbReference type="PROSITE" id="PS50144"/>
    </source>
</evidence>
<dbReference type="InterPro" id="IPR050804">
    <property type="entry name" value="MCC"/>
</dbReference>
<dbReference type="Pfam" id="PF22486">
    <property type="entry name" value="MATH_2"/>
    <property type="match status" value="1"/>
</dbReference>
<protein>
    <recommendedName>
        <fullName evidence="3">MATH domain-containing protein</fullName>
    </recommendedName>
</protein>
<keyword evidence="2" id="KW-0812">Transmembrane</keyword>
<proteinExistence type="predicted"/>
<dbReference type="InterPro" id="IPR008974">
    <property type="entry name" value="TRAF-like"/>
</dbReference>
<feature type="domain" description="MATH" evidence="3">
    <location>
        <begin position="7"/>
        <end position="132"/>
    </location>
</feature>
<keyword evidence="1" id="KW-0175">Coiled coil</keyword>
<keyword evidence="2" id="KW-0472">Membrane</keyword>
<dbReference type="PANTHER" id="PTHR46236:SF30">
    <property type="entry name" value="MATH DOMAIN-CONTAINING PROTEIN"/>
    <property type="match status" value="1"/>
</dbReference>
<gene>
    <name evidence="4" type="ORF">HID58_089409</name>
</gene>
<dbReference type="Proteomes" id="UP000824890">
    <property type="component" value="Unassembled WGS sequence"/>
</dbReference>
<dbReference type="SMART" id="SM00061">
    <property type="entry name" value="MATH"/>
    <property type="match status" value="1"/>
</dbReference>
<dbReference type="Gene3D" id="2.60.210.10">
    <property type="entry name" value="Apoptosis, Tumor Necrosis Factor Receptor Associated Protein 2, Chain A"/>
    <property type="match status" value="1"/>
</dbReference>
<name>A0ABQ7Y1F2_BRANA</name>
<feature type="transmembrane region" description="Helical" evidence="2">
    <location>
        <begin position="156"/>
        <end position="178"/>
    </location>
</feature>
<evidence type="ECO:0000256" key="1">
    <source>
        <dbReference type="ARBA" id="ARBA00023054"/>
    </source>
</evidence>
<keyword evidence="2" id="KW-1133">Transmembrane helix</keyword>
<dbReference type="InterPro" id="IPR002083">
    <property type="entry name" value="MATH/TRAF_dom"/>
</dbReference>
<dbReference type="EMBL" id="JAGKQM010000019">
    <property type="protein sequence ID" value="KAH0861148.1"/>
    <property type="molecule type" value="Genomic_DNA"/>
</dbReference>
<organism evidence="4 5">
    <name type="scientific">Brassica napus</name>
    <name type="common">Rape</name>
    <dbReference type="NCBI Taxonomy" id="3708"/>
    <lineage>
        <taxon>Eukaryota</taxon>
        <taxon>Viridiplantae</taxon>
        <taxon>Streptophyta</taxon>
        <taxon>Embryophyta</taxon>
        <taxon>Tracheophyta</taxon>
        <taxon>Spermatophyta</taxon>
        <taxon>Magnoliopsida</taxon>
        <taxon>eudicotyledons</taxon>
        <taxon>Gunneridae</taxon>
        <taxon>Pentapetalae</taxon>
        <taxon>rosids</taxon>
        <taxon>malvids</taxon>
        <taxon>Brassicales</taxon>
        <taxon>Brassicaceae</taxon>
        <taxon>Brassiceae</taxon>
        <taxon>Brassica</taxon>
    </lineage>
</organism>
<dbReference type="SUPFAM" id="SSF49599">
    <property type="entry name" value="TRAF domain-like"/>
    <property type="match status" value="1"/>
</dbReference>
<evidence type="ECO:0000313" key="5">
    <source>
        <dbReference type="Proteomes" id="UP000824890"/>
    </source>
</evidence>
<keyword evidence="5" id="KW-1185">Reference proteome</keyword>
<comment type="caution">
    <text evidence="4">The sequence shown here is derived from an EMBL/GenBank/DDBJ whole genome shotgun (WGS) entry which is preliminary data.</text>
</comment>
<evidence type="ECO:0000256" key="2">
    <source>
        <dbReference type="SAM" id="Phobius"/>
    </source>
</evidence>
<sequence>MENQKQTSCFSFEIDNFWEKINAIRSPRFLSGGCEWFVELYPKGMIVEDHYVSLFLFANPETLRLGWKRRASFSFILLNQSGKELGRRRPEFCERLFCAYCTGWGRSKELPLKKLKEKGSLENSKLIVKVEIQVHEVVDEGGITGKEMVDVWGFRVFIYLLHGCFFILFPDFNIYIFAHVDNNDRLFQCLGFSRHTGTLQQISDKRVNS</sequence>